<dbReference type="PANTHER" id="PTHR30050">
    <property type="entry name" value="CHROMOSOMAL REPLICATION INITIATOR PROTEIN DNAA"/>
    <property type="match status" value="1"/>
</dbReference>
<dbReference type="GO" id="GO:0005524">
    <property type="term" value="F:ATP binding"/>
    <property type="evidence" value="ECO:0007669"/>
    <property type="project" value="UniProtKB-KW"/>
</dbReference>
<dbReference type="PIRSF" id="PIRSF003073">
    <property type="entry name" value="DNAC_TnpB_IstB"/>
    <property type="match status" value="1"/>
</dbReference>
<dbReference type="InterPro" id="IPR027417">
    <property type="entry name" value="P-loop_NTPase"/>
</dbReference>
<reference evidence="5 6" key="1">
    <citation type="journal article" date="2019" name="Environ. Microbiol.">
        <title>Species interactions and distinct microbial communities in high Arctic permafrost affected cryosols are associated with the CH4 and CO2 gas fluxes.</title>
        <authorList>
            <person name="Altshuler I."/>
            <person name="Hamel J."/>
            <person name="Turney S."/>
            <person name="Magnuson E."/>
            <person name="Levesque R."/>
            <person name="Greer C."/>
            <person name="Whyte L.G."/>
        </authorList>
    </citation>
    <scope>NUCLEOTIDE SEQUENCE [LARGE SCALE GENOMIC DNA]</scope>
    <source>
        <strain evidence="5 6">S9.3B</strain>
    </source>
</reference>
<dbReference type="InterPro" id="IPR002611">
    <property type="entry name" value="IstB_ATP-bd"/>
</dbReference>
<dbReference type="PANTHER" id="PTHR30050:SF4">
    <property type="entry name" value="ATP-BINDING PROTEIN RV3427C IN INSERTION SEQUENCE-RELATED"/>
    <property type="match status" value="1"/>
</dbReference>
<dbReference type="EMBL" id="RCZP01000053">
    <property type="protein sequence ID" value="TPG44319.1"/>
    <property type="molecule type" value="Genomic_DNA"/>
</dbReference>
<keyword evidence="2" id="KW-0547">Nucleotide-binding</keyword>
<feature type="domain" description="AAA+ ATPase" evidence="4">
    <location>
        <begin position="99"/>
        <end position="232"/>
    </location>
</feature>
<dbReference type="Proteomes" id="UP000317078">
    <property type="component" value="Unassembled WGS sequence"/>
</dbReference>
<dbReference type="SUPFAM" id="SSF52540">
    <property type="entry name" value="P-loop containing nucleoside triphosphate hydrolases"/>
    <property type="match status" value="1"/>
</dbReference>
<evidence type="ECO:0000256" key="1">
    <source>
        <dbReference type="ARBA" id="ARBA00008059"/>
    </source>
</evidence>
<dbReference type="Gene3D" id="3.40.50.300">
    <property type="entry name" value="P-loop containing nucleotide triphosphate hydrolases"/>
    <property type="match status" value="1"/>
</dbReference>
<evidence type="ECO:0000256" key="3">
    <source>
        <dbReference type="ARBA" id="ARBA00022840"/>
    </source>
</evidence>
<keyword evidence="6" id="KW-1185">Reference proteome</keyword>
<dbReference type="InterPro" id="IPR047661">
    <property type="entry name" value="IstB"/>
</dbReference>
<evidence type="ECO:0000313" key="6">
    <source>
        <dbReference type="Proteomes" id="UP000317078"/>
    </source>
</evidence>
<accession>A0A502F5M6</accession>
<name>A0A502F5M6_9PROT</name>
<dbReference type="CDD" id="cd00009">
    <property type="entry name" value="AAA"/>
    <property type="match status" value="1"/>
</dbReference>
<organism evidence="5 6">
    <name type="scientific">Muricoccus nepalensis</name>
    <dbReference type="NCBI Taxonomy" id="1854500"/>
    <lineage>
        <taxon>Bacteria</taxon>
        <taxon>Pseudomonadati</taxon>
        <taxon>Pseudomonadota</taxon>
        <taxon>Alphaproteobacteria</taxon>
        <taxon>Acetobacterales</taxon>
        <taxon>Roseomonadaceae</taxon>
        <taxon>Muricoccus</taxon>
    </lineage>
</organism>
<dbReference type="Pfam" id="PF01695">
    <property type="entry name" value="IstB_IS21"/>
    <property type="match status" value="1"/>
</dbReference>
<dbReference type="AlphaFoldDB" id="A0A502F5M6"/>
<dbReference type="SMART" id="SM00382">
    <property type="entry name" value="AAA"/>
    <property type="match status" value="1"/>
</dbReference>
<comment type="caution">
    <text evidence="5">The sequence shown here is derived from an EMBL/GenBank/DDBJ whole genome shotgun (WGS) entry which is preliminary data.</text>
</comment>
<dbReference type="GO" id="GO:0006260">
    <property type="term" value="P:DNA replication"/>
    <property type="evidence" value="ECO:0007669"/>
    <property type="project" value="TreeGrafter"/>
</dbReference>
<dbReference type="OrthoDB" id="8150723at2"/>
<dbReference type="NCBIfam" id="NF038214">
    <property type="entry name" value="IS21_help_AAA"/>
    <property type="match status" value="1"/>
</dbReference>
<gene>
    <name evidence="5" type="ORF">EAH89_27280</name>
</gene>
<sequence>MPNEDRLTAMLTRLKLTAIRDGLDSLLDEAARGELTLRESLALLCEREIARKDSRRIEMAMGLARFPYARDLAGFDFTAQPSIDRGQRRDLASGRFVGNGETLMLLGPPGVGKTHLAVAIGREAINAGYTVLFVPAPTLVAQLAKAHGEGRLEERLLHFSKPRLLIVDELGYLPFEPDAAHLFFQLVSRRYERGSMLVTSNRAVGEWGGVFGDPVVATAILDRLLHHSHVITIRGDSYRLKEKRRSGLLRATAPEPITGSGKA</sequence>
<keyword evidence="3" id="KW-0067">ATP-binding</keyword>
<evidence type="ECO:0000256" key="2">
    <source>
        <dbReference type="ARBA" id="ARBA00022741"/>
    </source>
</evidence>
<evidence type="ECO:0000313" key="5">
    <source>
        <dbReference type="EMBL" id="TPG44319.1"/>
    </source>
</evidence>
<dbReference type="InterPro" id="IPR028350">
    <property type="entry name" value="DNAC/IstB-like"/>
</dbReference>
<protein>
    <submittedName>
        <fullName evidence="5">AAA family ATPase</fullName>
    </submittedName>
</protein>
<evidence type="ECO:0000259" key="4">
    <source>
        <dbReference type="SMART" id="SM00382"/>
    </source>
</evidence>
<proteinExistence type="inferred from homology"/>
<comment type="similarity">
    <text evidence="1">Belongs to the IS21/IS1162 putative ATP-binding protein family.</text>
</comment>
<dbReference type="InterPro" id="IPR003593">
    <property type="entry name" value="AAA+_ATPase"/>
</dbReference>